<name>A0A166LE96_9AGAM</name>
<proteinExistence type="predicted"/>
<dbReference type="Proteomes" id="UP000076532">
    <property type="component" value="Unassembled WGS sequence"/>
</dbReference>
<reference evidence="1 2" key="1">
    <citation type="journal article" date="2016" name="Mol. Biol. Evol.">
        <title>Comparative Genomics of Early-Diverging Mushroom-Forming Fungi Provides Insights into the Origins of Lignocellulose Decay Capabilities.</title>
        <authorList>
            <person name="Nagy L.G."/>
            <person name="Riley R."/>
            <person name="Tritt A."/>
            <person name="Adam C."/>
            <person name="Daum C."/>
            <person name="Floudas D."/>
            <person name="Sun H."/>
            <person name="Yadav J.S."/>
            <person name="Pangilinan J."/>
            <person name="Larsson K.H."/>
            <person name="Matsuura K."/>
            <person name="Barry K."/>
            <person name="Labutti K."/>
            <person name="Kuo R."/>
            <person name="Ohm R.A."/>
            <person name="Bhattacharya S.S."/>
            <person name="Shirouzu T."/>
            <person name="Yoshinaga Y."/>
            <person name="Martin F.M."/>
            <person name="Grigoriev I.V."/>
            <person name="Hibbett D.S."/>
        </authorList>
    </citation>
    <scope>NUCLEOTIDE SEQUENCE [LARGE SCALE GENOMIC DNA]</scope>
    <source>
        <strain evidence="1 2">CBS 109695</strain>
    </source>
</reference>
<evidence type="ECO:0000313" key="2">
    <source>
        <dbReference type="Proteomes" id="UP000076532"/>
    </source>
</evidence>
<evidence type="ECO:0000313" key="1">
    <source>
        <dbReference type="EMBL" id="KZP22862.1"/>
    </source>
</evidence>
<organism evidence="1 2">
    <name type="scientific">Athelia psychrophila</name>
    <dbReference type="NCBI Taxonomy" id="1759441"/>
    <lineage>
        <taxon>Eukaryota</taxon>
        <taxon>Fungi</taxon>
        <taxon>Dikarya</taxon>
        <taxon>Basidiomycota</taxon>
        <taxon>Agaricomycotina</taxon>
        <taxon>Agaricomycetes</taxon>
        <taxon>Agaricomycetidae</taxon>
        <taxon>Atheliales</taxon>
        <taxon>Atheliaceae</taxon>
        <taxon>Athelia</taxon>
    </lineage>
</organism>
<accession>A0A166LE96</accession>
<sequence>MEASVRLCFLMSQVVLDPGGERTRWNIAPGYIASDPKPDADAEDKVMATASASCCPCKCSPPIRGLSAPVPILITPLGSRSNHIVSPWLPSYYGCVTTPANTALFIFATLHRSHSLYWSPVKHMRPLRRLCKIHSHVQTIHISFVTRRVMRSPLALCSVSRARYVGGGRHGLEDADERDVRVPRDGFGVCERRVGAS</sequence>
<dbReference type="EMBL" id="KV417536">
    <property type="protein sequence ID" value="KZP22862.1"/>
    <property type="molecule type" value="Genomic_DNA"/>
</dbReference>
<gene>
    <name evidence="1" type="ORF">FIBSPDRAFT_952437</name>
</gene>
<dbReference type="AlphaFoldDB" id="A0A166LE96"/>
<keyword evidence="2" id="KW-1185">Reference proteome</keyword>
<protein>
    <submittedName>
        <fullName evidence="1">Uncharacterized protein</fullName>
    </submittedName>
</protein>